<reference evidence="3" key="1">
    <citation type="submission" date="2019-04" db="EMBL/GenBank/DDBJ databases">
        <title>Friends and foes A comparative genomics studyof 23 Aspergillus species from section Flavi.</title>
        <authorList>
            <consortium name="DOE Joint Genome Institute"/>
            <person name="Kjaerbolling I."/>
            <person name="Vesth T."/>
            <person name="Frisvad J.C."/>
            <person name="Nybo J.L."/>
            <person name="Theobald S."/>
            <person name="Kildgaard S."/>
            <person name="Isbrandt T."/>
            <person name="Kuo A."/>
            <person name="Sato A."/>
            <person name="Lyhne E.K."/>
            <person name="Kogle M.E."/>
            <person name="Wiebenga A."/>
            <person name="Kun R.S."/>
            <person name="Lubbers R.J."/>
            <person name="Makela M.R."/>
            <person name="Barry K."/>
            <person name="Chovatia M."/>
            <person name="Clum A."/>
            <person name="Daum C."/>
            <person name="Haridas S."/>
            <person name="He G."/>
            <person name="LaButti K."/>
            <person name="Lipzen A."/>
            <person name="Mondo S."/>
            <person name="Riley R."/>
            <person name="Salamov A."/>
            <person name="Simmons B.A."/>
            <person name="Magnuson J.K."/>
            <person name="Henrissat B."/>
            <person name="Mortensen U.H."/>
            <person name="Larsen T.O."/>
            <person name="Devries R.P."/>
            <person name="Grigoriev I.V."/>
            <person name="Machida M."/>
            <person name="Baker S.E."/>
            <person name="Andersen M.R."/>
        </authorList>
    </citation>
    <scope>NUCLEOTIDE SEQUENCE [LARGE SCALE GENOMIC DNA]</scope>
    <source>
        <strain evidence="3">CBS 130017</strain>
    </source>
</reference>
<accession>A0A5N6WXU0</accession>
<keyword evidence="3" id="KW-1185">Reference proteome</keyword>
<keyword evidence="1" id="KW-1133">Transmembrane helix</keyword>
<gene>
    <name evidence="2" type="ORF">BDV39DRAFT_178204</name>
</gene>
<sequence length="84" mass="9946">MWIPTIYGAKRLGYLMAKQHETNKQQTIHCMHVSLELPILVKMYSWMSRNRSEYGDCFKSREFWNVGVVVVIVITYLRGIVHSR</sequence>
<evidence type="ECO:0000313" key="3">
    <source>
        <dbReference type="Proteomes" id="UP000325945"/>
    </source>
</evidence>
<evidence type="ECO:0000256" key="1">
    <source>
        <dbReference type="SAM" id="Phobius"/>
    </source>
</evidence>
<organism evidence="2 3">
    <name type="scientific">Aspergillus sergii</name>
    <dbReference type="NCBI Taxonomy" id="1034303"/>
    <lineage>
        <taxon>Eukaryota</taxon>
        <taxon>Fungi</taxon>
        <taxon>Dikarya</taxon>
        <taxon>Ascomycota</taxon>
        <taxon>Pezizomycotina</taxon>
        <taxon>Eurotiomycetes</taxon>
        <taxon>Eurotiomycetidae</taxon>
        <taxon>Eurotiales</taxon>
        <taxon>Aspergillaceae</taxon>
        <taxon>Aspergillus</taxon>
        <taxon>Aspergillus subgen. Circumdati</taxon>
    </lineage>
</organism>
<protein>
    <recommendedName>
        <fullName evidence="4">Transmembrane protein</fullName>
    </recommendedName>
</protein>
<evidence type="ECO:0000313" key="2">
    <source>
        <dbReference type="EMBL" id="KAE8325731.1"/>
    </source>
</evidence>
<dbReference type="AlphaFoldDB" id="A0A5N6WXU0"/>
<name>A0A5N6WXU0_9EURO</name>
<proteinExistence type="predicted"/>
<keyword evidence="1" id="KW-0472">Membrane</keyword>
<dbReference type="Proteomes" id="UP000325945">
    <property type="component" value="Unassembled WGS sequence"/>
</dbReference>
<keyword evidence="1" id="KW-0812">Transmembrane</keyword>
<evidence type="ECO:0008006" key="4">
    <source>
        <dbReference type="Google" id="ProtNLM"/>
    </source>
</evidence>
<dbReference type="EMBL" id="ML741805">
    <property type="protein sequence ID" value="KAE8325731.1"/>
    <property type="molecule type" value="Genomic_DNA"/>
</dbReference>
<feature type="transmembrane region" description="Helical" evidence="1">
    <location>
        <begin position="63"/>
        <end position="81"/>
    </location>
</feature>